<dbReference type="SMART" id="SM00423">
    <property type="entry name" value="PSI"/>
    <property type="match status" value="3"/>
</dbReference>
<dbReference type="InterPro" id="IPR013548">
    <property type="entry name" value="Plexin_cytoplasmic_RasGAP_dom"/>
</dbReference>
<keyword evidence="8" id="KW-0524">Neurogenesis</keyword>
<dbReference type="FunFam" id="2.60.40.10:FF:000728">
    <property type="entry name" value="Plexin D1"/>
    <property type="match status" value="1"/>
</dbReference>
<dbReference type="GO" id="GO:0017154">
    <property type="term" value="F:semaphorin receptor activity"/>
    <property type="evidence" value="ECO:0007669"/>
    <property type="project" value="InterPro"/>
</dbReference>
<dbReference type="CDD" id="cd12205">
    <property type="entry name" value="RasGAP_plexin"/>
    <property type="match status" value="1"/>
</dbReference>
<evidence type="ECO:0000313" key="18">
    <source>
        <dbReference type="Proteomes" id="UP000694843"/>
    </source>
</evidence>
<dbReference type="Pfam" id="PF01833">
    <property type="entry name" value="TIG"/>
    <property type="match status" value="4"/>
</dbReference>
<dbReference type="GO" id="GO:0005886">
    <property type="term" value="C:plasma membrane"/>
    <property type="evidence" value="ECO:0007669"/>
    <property type="project" value="UniProtKB-SubCell"/>
</dbReference>
<feature type="compositionally biased region" description="Low complexity" evidence="15">
    <location>
        <begin position="2208"/>
        <end position="2230"/>
    </location>
</feature>
<comment type="subcellular location">
    <subcellularLocation>
        <location evidence="1">Cell membrane</location>
        <topology evidence="1">Single-pass type I membrane protein</topology>
    </subcellularLocation>
</comment>
<keyword evidence="5 16" id="KW-0812">Transmembrane</keyword>
<proteinExistence type="inferred from homology"/>
<evidence type="ECO:0000256" key="11">
    <source>
        <dbReference type="ARBA" id="ARBA00023157"/>
    </source>
</evidence>
<dbReference type="GO" id="GO:0030334">
    <property type="term" value="P:regulation of cell migration"/>
    <property type="evidence" value="ECO:0007669"/>
    <property type="project" value="TreeGrafter"/>
</dbReference>
<dbReference type="SUPFAM" id="SSF81296">
    <property type="entry name" value="E set domains"/>
    <property type="match status" value="3"/>
</dbReference>
<dbReference type="InterPro" id="IPR036352">
    <property type="entry name" value="Semap_dom_sf"/>
</dbReference>
<feature type="domain" description="Sema" evidence="17">
    <location>
        <begin position="128"/>
        <end position="603"/>
    </location>
</feature>
<evidence type="ECO:0000256" key="16">
    <source>
        <dbReference type="SAM" id="Phobius"/>
    </source>
</evidence>
<keyword evidence="18" id="KW-1185">Reference proteome</keyword>
<feature type="transmembrane region" description="Helical" evidence="16">
    <location>
        <begin position="1430"/>
        <end position="1452"/>
    </location>
</feature>
<keyword evidence="4" id="KW-1003">Cell membrane</keyword>
<dbReference type="Pfam" id="PF24479">
    <property type="entry name" value="PSI_PlexinA-B"/>
    <property type="match status" value="1"/>
</dbReference>
<dbReference type="RefSeq" id="XP_047736214.1">
    <property type="nucleotide sequence ID" value="XM_047880258.1"/>
</dbReference>
<dbReference type="Gene3D" id="3.10.20.90">
    <property type="entry name" value="Phosphatidylinositol 3-kinase Catalytic Subunit, Chain A, domain 1"/>
    <property type="match status" value="1"/>
</dbReference>
<dbReference type="Pfam" id="PF01403">
    <property type="entry name" value="Sema"/>
    <property type="match status" value="1"/>
</dbReference>
<feature type="compositionally biased region" description="Polar residues" evidence="15">
    <location>
        <begin position="49"/>
        <end position="66"/>
    </location>
</feature>
<accession>A0A979FIT5</accession>
<dbReference type="PANTHER" id="PTHR22625">
    <property type="entry name" value="PLEXIN"/>
    <property type="match status" value="1"/>
</dbReference>
<dbReference type="GO" id="GO:0097374">
    <property type="term" value="P:sensory neuron axon guidance"/>
    <property type="evidence" value="ECO:0007669"/>
    <property type="project" value="TreeGrafter"/>
</dbReference>
<dbReference type="InterPro" id="IPR046800">
    <property type="entry name" value="Plexin_RBD"/>
</dbReference>
<dbReference type="OMA" id="SPGDHEC"/>
<dbReference type="PANTHER" id="PTHR22625:SF44">
    <property type="entry name" value="PLEXIN-B"/>
    <property type="match status" value="1"/>
</dbReference>
<dbReference type="Gene3D" id="2.60.40.10">
    <property type="entry name" value="Immunoglobulins"/>
    <property type="match status" value="4"/>
</dbReference>
<dbReference type="CDD" id="cd11236">
    <property type="entry name" value="Sema_plexin_like"/>
    <property type="match status" value="1"/>
</dbReference>
<sequence>MGDLSSWHEKSVSCSPHAKKFSRISSLYSKTDKIPVTLTPKECRLNFEHSSSMPHAGQSDATNSERLQAPVEEEPTHSIFNLTKRVSMCLKPRISNRKFRYSSLLIYFLILLSSYSGVSGHRLKAIKYRGLRAAEESLSSVEAVFSTGNESIALQHVVYNTAADVLYLGGTNRLYEVTADNLEVKSVVETGPRFDSARCHASGCGPESSVSRALSDNINKVLVLDPAASTLIMCGSVSQGACHKFRTANVSLTPEYIPRSVAANDPHSSTYAFVGPERYKPWGGSEALYVGTTFTAVGDYRHDVPAVSTRNLYDLDYAESSFLKQSLLRIDVKYRDHFLVKYVYGFNASDFAYFVTVQKKSHLPGQEETGYISRLARTCITDANYDSYTEITMTCEGRHGSYNLVQDAKLASAGADLAASMGIHAGDPILVATFAPSVGHTADAENAAAVCIYSVAYIETKFNENIHMCFNGSMQYRSMEYISGLILDGKCPEAGTTGNIYSFCEVGLKISGTSPALGSALLEFEQRSLTAIQSTTTAAHTVLFLGTSDGWLIKALATGPGSGLQYSEEVVHAGSAVLPDMPLHESKQHLYVLTRNRVSKYRVERCSAHTDCNACLSARDPYCGWCSLEKRCTVASACQKASFSSPRWLSFGAGQQCIDFERIRPDRLPLDQLATVKLTIRTLPELPAGAKYQCVWGSAPPTDAQVVDQGLRCPAPAIRYRPSIPPRTDHTLVPLAVRSSETNKDFVSRNFAFYDCSRHSTCGSCVRSAWACNWCVYENTCTHNSSACGGTVVSGENVSILQLLRQNPSQLSTHGAGYCPRFWRKEDELLAPDGAPTELSLSVRNLPVPHSGQTGFQCLVSIEGATMLVSARVVEEGAGIVVCEATVYRYQAMTSEYEAHLTLVWNRDHVVDSRSLTLYKCSVLGAHRGHADCSLCVTRPSRYRCSWCGGACNYAPSCPAAARPLLSPHHQDDNHRNDDQALLVSDKCPTPRIDMIFPLAGPVEGGTLVTIEGSNLGLREEDVHDNVFIGNVPCAVRDYHISVKIICRTAPVFRDSDSQDLQFPVRVTTPAGTTTSTVKFTYTNISVSGVWPSMGPVSGGTTLSISGRFLNVGSEVTAFLDDLPCIANKTQSSSQRLVCVTSATQLPGSNGAGGGYPLQVRTLTVKLDGATRVLTTPFTYTPDPSIVDIKPLRSTWDGGRMITVHGSHLNSIQSPRITVLYNEEVLNTSVCFVHSPALMECPSPTLDQDMVLALIEQGNGQRRRRRRRARDRTSMDRTPRESSYAFEEVILDLGFIMDGVKSVQHLRKHFPEVRSHVTYVSNPVYFSFQGGLKLYKGDTLVIEGEFLNAAADESDVRVTIGTSTCNMTSLASTQLLCSPPEDQPTPTDERGVTTSELLPMVVVHVGRYQRYPLGVLRYEKDVGFLLSPEGIAGLAGGALFIVIASFIAMGIYRRKSSQAERDYKLMQLQMDSLESHVRTECKQAFAELQTDMTDLTADLQASGVPLLGLRSYIMKVFFPGVSDHPILNEPRNLSGGRSNYDVAMLQLEQLIANKHFLVVLVEALEAQKTFSIRDKVNVGSLLTVLLMGRMEYLTEILRLLLSRLIYVTAANKHPQHMLRRTETVVEKILTNWFALTMYSYLKSESGNALFLLYKAIKHQVEKGPVDAVTHDARYCLSEERLLREQITHSPVTIHLLHDDPHYEKIPYQTTYSTVAAYSEEYEEKVQVKVLDCDTISQVKGKILDAVYRNSAQSIRPFVHDLDLEWRHGQAGRVTLSDFDRTSVVQNGWCQMNTLQHYGVKDTAIMALLPRQSDSTYSSSNCTGHYSYANSGCLLASLPSGADVPRNAYHIVRPSDDNTTSIIRGDHGTHKAIPEIFLTRLLSTKGTIQQFVDDFFRSILSPNDGLPPPVKWLFDLLDSEARVHEINDPEVVHAWKSNCLPLRFWVNFIKNPDFVFDVYKSPTVEASLGVVAQTFIDSCATTEHKLGKDSPSNKLLFAKDIPRYRSMVKNFYRDIASSQPVSDQELGQLLQQMSVAHMGQFNNLAALKELYIYISKYSLPILESLEADPCCRELNLAHRLQAIHYIVESFSHSGPVSPLPPSQHITSPSHVYPPTFISSPTQLTSAHLATLPHVTPTSSSGMHIMQAMPHVSSSPHITCASQHLATSCSPSHLSSSSSTHGHLSALEMSPLHHLNPTSQNQEFLHQHHGSTSSSSQSHQTLPSNSSQLSEL</sequence>
<dbReference type="InterPro" id="IPR014756">
    <property type="entry name" value="Ig_E-set"/>
</dbReference>
<dbReference type="GO" id="GO:0007162">
    <property type="term" value="P:negative regulation of cell adhesion"/>
    <property type="evidence" value="ECO:0007669"/>
    <property type="project" value="TreeGrafter"/>
</dbReference>
<dbReference type="OrthoDB" id="125363at2759"/>
<dbReference type="InterPro" id="IPR015943">
    <property type="entry name" value="WD40/YVTN_repeat-like_dom_sf"/>
</dbReference>
<dbReference type="GO" id="GO:0002116">
    <property type="term" value="C:semaphorin receptor complex"/>
    <property type="evidence" value="ECO:0007669"/>
    <property type="project" value="TreeGrafter"/>
</dbReference>
<keyword evidence="12" id="KW-0675">Receptor</keyword>
<protein>
    <submittedName>
        <fullName evidence="19">Plexin-B isoform X1</fullName>
    </submittedName>
</protein>
<dbReference type="Gene3D" id="1.10.506.10">
    <property type="entry name" value="GTPase Activation - p120gap, domain 1"/>
    <property type="match status" value="2"/>
</dbReference>
<evidence type="ECO:0000256" key="6">
    <source>
        <dbReference type="ARBA" id="ARBA00022729"/>
    </source>
</evidence>
<dbReference type="InterPro" id="IPR041019">
    <property type="entry name" value="TIG1_plexin"/>
</dbReference>
<keyword evidence="9 16" id="KW-1133">Transmembrane helix</keyword>
<dbReference type="GO" id="GO:0050772">
    <property type="term" value="P:positive regulation of axonogenesis"/>
    <property type="evidence" value="ECO:0007669"/>
    <property type="project" value="TreeGrafter"/>
</dbReference>
<evidence type="ECO:0000256" key="12">
    <source>
        <dbReference type="ARBA" id="ARBA00023170"/>
    </source>
</evidence>
<dbReference type="GeneID" id="108672526"/>
<dbReference type="GO" id="GO:0008045">
    <property type="term" value="P:motor neuron axon guidance"/>
    <property type="evidence" value="ECO:0007669"/>
    <property type="project" value="TreeGrafter"/>
</dbReference>
<dbReference type="Pfam" id="PF17960">
    <property type="entry name" value="TIG_plexin"/>
    <property type="match status" value="1"/>
</dbReference>
<evidence type="ECO:0000256" key="10">
    <source>
        <dbReference type="ARBA" id="ARBA00023136"/>
    </source>
</evidence>
<evidence type="ECO:0000313" key="19">
    <source>
        <dbReference type="RefSeq" id="XP_047736214.1"/>
    </source>
</evidence>
<evidence type="ECO:0000256" key="13">
    <source>
        <dbReference type="ARBA" id="ARBA00023180"/>
    </source>
</evidence>
<keyword evidence="13" id="KW-0325">Glycoprotein</keyword>
<evidence type="ECO:0000259" key="17">
    <source>
        <dbReference type="PROSITE" id="PS51004"/>
    </source>
</evidence>
<evidence type="ECO:0000256" key="4">
    <source>
        <dbReference type="ARBA" id="ARBA00022475"/>
    </source>
</evidence>
<dbReference type="SMART" id="SM00429">
    <property type="entry name" value="IPT"/>
    <property type="match status" value="3"/>
</dbReference>
<dbReference type="GO" id="GO:0008360">
    <property type="term" value="P:regulation of cell shape"/>
    <property type="evidence" value="ECO:0007669"/>
    <property type="project" value="TreeGrafter"/>
</dbReference>
<feature type="region of interest" description="Disordered" evidence="15">
    <location>
        <begin position="2200"/>
        <end position="2230"/>
    </location>
</feature>
<dbReference type="Proteomes" id="UP000694843">
    <property type="component" value="Unplaced"/>
</dbReference>
<dbReference type="SUPFAM" id="SSF103575">
    <property type="entry name" value="Plexin repeat"/>
    <property type="match status" value="2"/>
</dbReference>
<dbReference type="InterPro" id="IPR008936">
    <property type="entry name" value="Rho_GTPase_activation_prot"/>
</dbReference>
<dbReference type="GO" id="GO:0120025">
    <property type="term" value="C:plasma membrane bounded cell projection"/>
    <property type="evidence" value="ECO:0007669"/>
    <property type="project" value="UniProtKB-ARBA"/>
</dbReference>
<name>A0A979FIT5_HYAAZ</name>
<gene>
    <name evidence="19" type="primary">LOC108672526</name>
</gene>
<keyword evidence="10 16" id="KW-0472">Membrane</keyword>
<evidence type="ECO:0000256" key="7">
    <source>
        <dbReference type="ARBA" id="ARBA00022737"/>
    </source>
</evidence>
<dbReference type="InterPro" id="IPR041362">
    <property type="entry name" value="TIG2_plexin"/>
</dbReference>
<keyword evidence="7" id="KW-0677">Repeat</keyword>
<evidence type="ECO:0000256" key="1">
    <source>
        <dbReference type="ARBA" id="ARBA00004251"/>
    </source>
</evidence>
<dbReference type="InterPro" id="IPR031148">
    <property type="entry name" value="Plexin"/>
</dbReference>
<dbReference type="Pfam" id="PF20170">
    <property type="entry name" value="Plexin_RBD"/>
    <property type="match status" value="1"/>
</dbReference>
<reference evidence="19" key="1">
    <citation type="submission" date="2025-08" db="UniProtKB">
        <authorList>
            <consortium name="RefSeq"/>
        </authorList>
    </citation>
    <scope>IDENTIFICATION</scope>
    <source>
        <tissue evidence="19">Whole organism</tissue>
    </source>
</reference>
<keyword evidence="6" id="KW-0732">Signal</keyword>
<evidence type="ECO:0000256" key="9">
    <source>
        <dbReference type="ARBA" id="ARBA00022989"/>
    </source>
</evidence>
<feature type="transmembrane region" description="Helical" evidence="16">
    <location>
        <begin position="101"/>
        <end position="118"/>
    </location>
</feature>
<evidence type="ECO:0000256" key="8">
    <source>
        <dbReference type="ARBA" id="ARBA00022902"/>
    </source>
</evidence>
<dbReference type="SUPFAM" id="SSF48350">
    <property type="entry name" value="GTPase activation domain, GAP"/>
    <property type="match status" value="1"/>
</dbReference>
<evidence type="ECO:0000256" key="2">
    <source>
        <dbReference type="ARBA" id="ARBA00010297"/>
    </source>
</evidence>
<organism evidence="18 19">
    <name type="scientific">Hyalella azteca</name>
    <name type="common">Amphipod</name>
    <dbReference type="NCBI Taxonomy" id="294128"/>
    <lineage>
        <taxon>Eukaryota</taxon>
        <taxon>Metazoa</taxon>
        <taxon>Ecdysozoa</taxon>
        <taxon>Arthropoda</taxon>
        <taxon>Crustacea</taxon>
        <taxon>Multicrustacea</taxon>
        <taxon>Malacostraca</taxon>
        <taxon>Eumalacostraca</taxon>
        <taxon>Peracarida</taxon>
        <taxon>Amphipoda</taxon>
        <taxon>Senticaudata</taxon>
        <taxon>Talitrida</taxon>
        <taxon>Talitroidea</taxon>
        <taxon>Hyalellidae</taxon>
        <taxon>Hyalella</taxon>
    </lineage>
</organism>
<evidence type="ECO:0000256" key="5">
    <source>
        <dbReference type="ARBA" id="ARBA00022692"/>
    </source>
</evidence>
<evidence type="ECO:0000256" key="3">
    <source>
        <dbReference type="ARBA" id="ARBA00022473"/>
    </source>
</evidence>
<comment type="caution">
    <text evidence="14">Lacks conserved residue(s) required for the propagation of feature annotation.</text>
</comment>
<keyword evidence="3" id="KW-0217">Developmental protein</keyword>
<evidence type="ECO:0000256" key="15">
    <source>
        <dbReference type="SAM" id="MobiDB-lite"/>
    </source>
</evidence>
<dbReference type="InterPro" id="IPR002909">
    <property type="entry name" value="IPT_dom"/>
</dbReference>
<evidence type="ECO:0000256" key="14">
    <source>
        <dbReference type="PROSITE-ProRule" id="PRU00352"/>
    </source>
</evidence>
<dbReference type="InterPro" id="IPR001627">
    <property type="entry name" value="Semap_dom"/>
</dbReference>
<dbReference type="PROSITE" id="PS51004">
    <property type="entry name" value="SEMA"/>
    <property type="match status" value="1"/>
</dbReference>
<dbReference type="Gene3D" id="2.130.10.10">
    <property type="entry name" value="YVTN repeat-like/Quinoprotein amine dehydrogenase"/>
    <property type="match status" value="1"/>
</dbReference>
<dbReference type="SMART" id="SM00630">
    <property type="entry name" value="Sema"/>
    <property type="match status" value="1"/>
</dbReference>
<dbReference type="Pfam" id="PF08337">
    <property type="entry name" value="Plexin_cytopl"/>
    <property type="match status" value="1"/>
</dbReference>
<feature type="region of interest" description="Disordered" evidence="15">
    <location>
        <begin position="49"/>
        <end position="72"/>
    </location>
</feature>
<dbReference type="FunFam" id="2.60.40.10:FF:000071">
    <property type="entry name" value="Plexin A2"/>
    <property type="match status" value="1"/>
</dbReference>
<keyword evidence="11" id="KW-1015">Disulfide bond</keyword>
<dbReference type="Pfam" id="PF18020">
    <property type="entry name" value="TIG_2"/>
    <property type="match status" value="1"/>
</dbReference>
<dbReference type="InterPro" id="IPR002165">
    <property type="entry name" value="Plexin_repeat"/>
</dbReference>
<dbReference type="InterPro" id="IPR016201">
    <property type="entry name" value="PSI"/>
</dbReference>
<dbReference type="Pfam" id="PF01437">
    <property type="entry name" value="PSI"/>
    <property type="match status" value="1"/>
</dbReference>
<dbReference type="InterPro" id="IPR013783">
    <property type="entry name" value="Ig-like_fold"/>
</dbReference>
<dbReference type="SUPFAM" id="SSF101912">
    <property type="entry name" value="Sema domain"/>
    <property type="match status" value="1"/>
</dbReference>
<comment type="similarity">
    <text evidence="2">Belongs to the plexin family.</text>
</comment>